<comment type="caution">
    <text evidence="2">The sequence shown here is derived from an EMBL/GenBank/DDBJ whole genome shotgun (WGS) entry which is preliminary data.</text>
</comment>
<sequence>MFMLKLITKLLLITALLYMLYDLFQGTYNILPGIIIAIIVIPEGYIAYKNIIKKKK</sequence>
<protein>
    <submittedName>
        <fullName evidence="2">Uncharacterized protein</fullName>
    </submittedName>
</protein>
<reference evidence="2 3" key="1">
    <citation type="submission" date="2020-06" db="EMBL/GenBank/DDBJ databases">
        <title>Draft genome sequence of Lactic acid bacteria from Okinawan-style tofu.</title>
        <authorList>
            <person name="Takara I."/>
            <person name="Ikematsu S."/>
        </authorList>
    </citation>
    <scope>NUCLEOTIDE SEQUENCE [LARGE SCALE GENOMIC DNA]</scope>
    <source>
        <strain evidence="3">lg38</strain>
    </source>
</reference>
<proteinExistence type="predicted"/>
<feature type="transmembrane region" description="Helical" evidence="1">
    <location>
        <begin position="7"/>
        <end position="24"/>
    </location>
</feature>
<evidence type="ECO:0000313" key="2">
    <source>
        <dbReference type="EMBL" id="GFO52369.1"/>
    </source>
</evidence>
<keyword evidence="1" id="KW-0812">Transmembrane</keyword>
<organism evidence="2 3">
    <name type="scientific">Lactococcus garvieae</name>
    <dbReference type="NCBI Taxonomy" id="1363"/>
    <lineage>
        <taxon>Bacteria</taxon>
        <taxon>Bacillati</taxon>
        <taxon>Bacillota</taxon>
        <taxon>Bacilli</taxon>
        <taxon>Lactobacillales</taxon>
        <taxon>Streptococcaceae</taxon>
        <taxon>Lactococcus</taxon>
    </lineage>
</organism>
<evidence type="ECO:0000256" key="1">
    <source>
        <dbReference type="SAM" id="Phobius"/>
    </source>
</evidence>
<feature type="transmembrane region" description="Helical" evidence="1">
    <location>
        <begin position="30"/>
        <end position="48"/>
    </location>
</feature>
<evidence type="ECO:0000313" key="3">
    <source>
        <dbReference type="Proteomes" id="UP000504756"/>
    </source>
</evidence>
<dbReference type="AlphaFoldDB" id="A0A6L2ZWA0"/>
<keyword evidence="1" id="KW-0472">Membrane</keyword>
<accession>A0A6L2ZWA0</accession>
<name>A0A6L2ZWA0_9LACT</name>
<dbReference type="EMBL" id="BLXU01000010">
    <property type="protein sequence ID" value="GFO52369.1"/>
    <property type="molecule type" value="Genomic_DNA"/>
</dbReference>
<keyword evidence="1" id="KW-1133">Transmembrane helix</keyword>
<dbReference type="Proteomes" id="UP000504756">
    <property type="component" value="Unassembled WGS sequence"/>
</dbReference>
<gene>
    <name evidence="2" type="ORF">ikelab_16440</name>
</gene>